<dbReference type="EMBL" id="CP019607">
    <property type="protein sequence ID" value="AQP51863.1"/>
    <property type="molecule type" value="Genomic_DNA"/>
</dbReference>
<reference evidence="2 3" key="1">
    <citation type="journal article" date="2008" name="Int. J. Syst. Evol. Microbiol.">
        <title>Tessaracoccus flavescens sp. nov., isolated from marine sediment.</title>
        <authorList>
            <person name="Lee D.W."/>
            <person name="Lee S.D."/>
        </authorList>
    </citation>
    <scope>NUCLEOTIDE SEQUENCE [LARGE SCALE GENOMIC DNA]</scope>
    <source>
        <strain evidence="2 3">SST-39T</strain>
    </source>
</reference>
<feature type="domain" description="VOC" evidence="1">
    <location>
        <begin position="3"/>
        <end position="125"/>
    </location>
</feature>
<sequence length="128" mass="13732">MTTPQLFHCLRYTDADRGIDFLQAIGFTTAMIVRDPDDSTLVAHAQLAWRDNGGIMLGSARDDDPHYGPGICNLVVASDGDVDSLFTTALAHGATTVTEPNDAPHGGRNACVADFDGHWWNLDSYPGA</sequence>
<dbReference type="InterPro" id="IPR029068">
    <property type="entry name" value="Glyas_Bleomycin-R_OHBP_Dase"/>
</dbReference>
<evidence type="ECO:0000259" key="1">
    <source>
        <dbReference type="PROSITE" id="PS51819"/>
    </source>
</evidence>
<protein>
    <submittedName>
        <fullName evidence="2">Bleomycin resistance protein</fullName>
    </submittedName>
</protein>
<dbReference type="RefSeq" id="WP_077351552.1">
    <property type="nucleotide sequence ID" value="NZ_CP019607.1"/>
</dbReference>
<dbReference type="STRING" id="399497.BW733_14545"/>
<name>A0A1Q2D0I2_9ACTN</name>
<dbReference type="Gene3D" id="3.30.720.110">
    <property type="match status" value="1"/>
</dbReference>
<dbReference type="AlphaFoldDB" id="A0A1Q2D0I2"/>
<evidence type="ECO:0000313" key="2">
    <source>
        <dbReference type="EMBL" id="AQP51863.1"/>
    </source>
</evidence>
<dbReference type="InterPro" id="IPR037523">
    <property type="entry name" value="VOC_core"/>
</dbReference>
<dbReference type="Pfam" id="PF00903">
    <property type="entry name" value="Glyoxalase"/>
    <property type="match status" value="1"/>
</dbReference>
<organism evidence="2 3">
    <name type="scientific">Tessaracoccus flavescens</name>
    <dbReference type="NCBI Taxonomy" id="399497"/>
    <lineage>
        <taxon>Bacteria</taxon>
        <taxon>Bacillati</taxon>
        <taxon>Actinomycetota</taxon>
        <taxon>Actinomycetes</taxon>
        <taxon>Propionibacteriales</taxon>
        <taxon>Propionibacteriaceae</taxon>
        <taxon>Tessaracoccus</taxon>
    </lineage>
</organism>
<dbReference type="SUPFAM" id="SSF54593">
    <property type="entry name" value="Glyoxalase/Bleomycin resistance protein/Dihydroxybiphenyl dioxygenase"/>
    <property type="match status" value="1"/>
</dbReference>
<dbReference type="Proteomes" id="UP000188235">
    <property type="component" value="Chromosome"/>
</dbReference>
<evidence type="ECO:0000313" key="3">
    <source>
        <dbReference type="Proteomes" id="UP000188235"/>
    </source>
</evidence>
<dbReference type="PROSITE" id="PS51819">
    <property type="entry name" value="VOC"/>
    <property type="match status" value="1"/>
</dbReference>
<proteinExistence type="predicted"/>
<keyword evidence="3" id="KW-1185">Reference proteome</keyword>
<dbReference type="Gene3D" id="3.30.720.120">
    <property type="match status" value="1"/>
</dbReference>
<dbReference type="OrthoDB" id="9809391at2"/>
<gene>
    <name evidence="2" type="ORF">BW733_14545</name>
</gene>
<dbReference type="InterPro" id="IPR004360">
    <property type="entry name" value="Glyas_Fos-R_dOase_dom"/>
</dbReference>
<accession>A0A1Q2D0I2</accession>
<dbReference type="KEGG" id="tfa:BW733_14545"/>